<evidence type="ECO:0000256" key="1">
    <source>
        <dbReference type="ARBA" id="ARBA00022729"/>
    </source>
</evidence>
<dbReference type="InterPro" id="IPR008965">
    <property type="entry name" value="CBM2/CBM3_carb-bd_dom_sf"/>
</dbReference>
<dbReference type="Gene3D" id="3.90.1720.10">
    <property type="entry name" value="endopeptidase domain like (from Nostoc punctiforme)"/>
    <property type="match status" value="1"/>
</dbReference>
<dbReference type="CDD" id="cd08547">
    <property type="entry name" value="Type_II_cohesin"/>
    <property type="match status" value="1"/>
</dbReference>
<dbReference type="PROSITE" id="PS51766">
    <property type="entry name" value="DOCKERIN"/>
    <property type="match status" value="1"/>
</dbReference>
<evidence type="ECO:0000313" key="5">
    <source>
        <dbReference type="Proteomes" id="UP000220922"/>
    </source>
</evidence>
<dbReference type="InterPro" id="IPR036439">
    <property type="entry name" value="Dockerin_dom_sf"/>
</dbReference>
<dbReference type="EMBL" id="LYXE01000119">
    <property type="protein sequence ID" value="PDV97908.1"/>
    <property type="molecule type" value="Genomic_DNA"/>
</dbReference>
<dbReference type="Pfam" id="PF13620">
    <property type="entry name" value="CarboxypepD_reg"/>
    <property type="match status" value="4"/>
</dbReference>
<dbReference type="GO" id="GO:0030246">
    <property type="term" value="F:carbohydrate binding"/>
    <property type="evidence" value="ECO:0007669"/>
    <property type="project" value="InterPro"/>
</dbReference>
<dbReference type="SUPFAM" id="SSF49384">
    <property type="entry name" value="Carbohydrate-binding domain"/>
    <property type="match status" value="1"/>
</dbReference>
<dbReference type="InterPro" id="IPR002102">
    <property type="entry name" value="Cohesin_dom"/>
</dbReference>
<dbReference type="PANTHER" id="PTHR23303">
    <property type="entry name" value="CARBOXYPEPTIDASE REGULATORY REGION-CONTAINING"/>
    <property type="match status" value="1"/>
</dbReference>
<evidence type="ECO:0000313" key="4">
    <source>
        <dbReference type="EMBL" id="PDV97908.1"/>
    </source>
</evidence>
<dbReference type="Proteomes" id="UP000220922">
    <property type="component" value="Unassembled WGS sequence"/>
</dbReference>
<dbReference type="GO" id="GO:0004553">
    <property type="term" value="F:hydrolase activity, hydrolyzing O-glycosyl compounds"/>
    <property type="evidence" value="ECO:0007669"/>
    <property type="project" value="InterPro"/>
</dbReference>
<dbReference type="AlphaFoldDB" id="A0A2H3KJ46"/>
<dbReference type="Pfam" id="PF00963">
    <property type="entry name" value="Cohesin"/>
    <property type="match status" value="1"/>
</dbReference>
<dbReference type="Pfam" id="PF00404">
    <property type="entry name" value="Dockerin_1"/>
    <property type="match status" value="1"/>
</dbReference>
<proteinExistence type="predicted"/>
<dbReference type="SUPFAM" id="SSF63446">
    <property type="entry name" value="Type I dockerin domain"/>
    <property type="match status" value="1"/>
</dbReference>
<evidence type="ECO:0000256" key="2">
    <source>
        <dbReference type="SAM" id="MobiDB-lite"/>
    </source>
</evidence>
<dbReference type="CDD" id="cd14254">
    <property type="entry name" value="Dockerin_II"/>
    <property type="match status" value="1"/>
</dbReference>
<dbReference type="InterPro" id="IPR051417">
    <property type="entry name" value="SDr/BOS_complex"/>
</dbReference>
<comment type="caution">
    <text evidence="4">The sequence shown here is derived from an EMBL/GenBank/DDBJ whole genome shotgun (WGS) entry which is preliminary data.</text>
</comment>
<protein>
    <recommendedName>
        <fullName evidence="3">Dockerin domain-containing protein</fullName>
    </recommendedName>
</protein>
<feature type="region of interest" description="Disordered" evidence="2">
    <location>
        <begin position="182"/>
        <end position="203"/>
    </location>
</feature>
<dbReference type="InterPro" id="IPR002105">
    <property type="entry name" value="Dockerin_1_rpt"/>
</dbReference>
<dbReference type="Gene3D" id="2.60.40.1120">
    <property type="entry name" value="Carboxypeptidase-like, regulatory domain"/>
    <property type="match status" value="5"/>
</dbReference>
<dbReference type="PROSITE" id="PS00448">
    <property type="entry name" value="CLOS_CELLULOSOME_RPT"/>
    <property type="match status" value="1"/>
</dbReference>
<accession>A0A2H3KJ46</accession>
<dbReference type="InterPro" id="IPR013783">
    <property type="entry name" value="Ig-like_fold"/>
</dbReference>
<reference evidence="4 5" key="1">
    <citation type="submission" date="2016-05" db="EMBL/GenBank/DDBJ databases">
        <authorList>
            <person name="Lavstsen T."/>
            <person name="Jespersen J.S."/>
        </authorList>
    </citation>
    <scope>NUCLEOTIDE SEQUENCE [LARGE SCALE GENOMIC DNA]</scope>
    <source>
        <strain evidence="4 5">B7-9</strain>
    </source>
</reference>
<organism evidence="4 5">
    <name type="scientific">Candidatus Chloroploca asiatica</name>
    <dbReference type="NCBI Taxonomy" id="1506545"/>
    <lineage>
        <taxon>Bacteria</taxon>
        <taxon>Bacillati</taxon>
        <taxon>Chloroflexota</taxon>
        <taxon>Chloroflexia</taxon>
        <taxon>Chloroflexales</taxon>
        <taxon>Chloroflexineae</taxon>
        <taxon>Oscillochloridaceae</taxon>
        <taxon>Candidatus Chloroploca</taxon>
    </lineage>
</organism>
<dbReference type="InterPro" id="IPR013784">
    <property type="entry name" value="Carb-bd-like_fold"/>
</dbReference>
<dbReference type="InterPro" id="IPR016134">
    <property type="entry name" value="Dockerin_dom"/>
</dbReference>
<dbReference type="Gene3D" id="2.60.40.10">
    <property type="entry name" value="Immunoglobulins"/>
    <property type="match status" value="1"/>
</dbReference>
<dbReference type="InterPro" id="IPR018247">
    <property type="entry name" value="EF_Hand_1_Ca_BS"/>
</dbReference>
<dbReference type="PROSITE" id="PS00018">
    <property type="entry name" value="EF_HAND_1"/>
    <property type="match status" value="2"/>
</dbReference>
<keyword evidence="5" id="KW-1185">Reference proteome</keyword>
<dbReference type="Gene3D" id="2.60.40.680">
    <property type="match status" value="2"/>
</dbReference>
<name>A0A2H3KJ46_9CHLR</name>
<gene>
    <name evidence="4" type="ORF">A9Q02_16925</name>
</gene>
<dbReference type="GO" id="GO:0000272">
    <property type="term" value="P:polysaccharide catabolic process"/>
    <property type="evidence" value="ECO:0007669"/>
    <property type="project" value="InterPro"/>
</dbReference>
<feature type="domain" description="Dockerin" evidence="3">
    <location>
        <begin position="1000"/>
        <end position="1068"/>
    </location>
</feature>
<keyword evidence="1" id="KW-0732">Signal</keyword>
<dbReference type="RefSeq" id="WP_172451027.1">
    <property type="nucleotide sequence ID" value="NZ_LYXE01000119.1"/>
</dbReference>
<evidence type="ECO:0000259" key="3">
    <source>
        <dbReference type="PROSITE" id="PS51766"/>
    </source>
</evidence>
<dbReference type="PANTHER" id="PTHR23303:SF14">
    <property type="entry name" value="BOS COMPLEX SUBUNIT NOMO1-RELATED"/>
    <property type="match status" value="1"/>
</dbReference>
<sequence>MNRPTTLHKLVSPIVLLIVAMLMVMHPRYGLAHQPEMTVMPQTESVAAVGSYDNAAIADYALARVGQWGGQCRQFVNNVVWAVSGGTQSIGGGNGAFANLAANGIEITNINDLVKGDVVQFENSPVVAWLHTFIIVSRVSGNTFNVVDSNWDTGSGNNEIIHAHQITFTLDPATRRAFRFGTVQHPNRPPNPPSLLSPADGSTSGSTSVALTWKHNGDPDGDTSFNYYVRVFSNNVEIKNSGWIDESTWTVRDLSDGNYEWTVQVGDRKVGSILAARWRFTVDTVAPTGSFTLNHGWATANSVSMPLDLTATDQHSGVQDVRVGSTCASLGAWQPFQPRIWWQATGQHGDTVRVCAQFRDRAGNSSLTAEQSTRLDFYPAQPSSASYRLRSDVSAISGEPHQSGNYRLNSTAGQTLASGSYATSSSYRAALGFWPRFFFTPLTYSITGRVTDANGNGLGSVTISDGSRMANTTSNGDYTISGVPAGSYTLTPSRSGYTFNPSSLSVSVNGNVTGHNFTGTLIPPATYSISGRVTDANGNGLGSVTISDGTRMANTTSNGDYTISDVPVGSYTLTPSRSGYTFNPSSLSVSVSGNVTGHNFTGTLIPPATYSISGRVTDANGNGLGDVTISDGTRIANTTSNGDYTISDVPAGSYTLTPSKDDFSFSPTSLSVTVNGDLSAQSFTGTRNTYTISGRVTDANGTGLSDVTISDGTRSTTTNSNGDYTLSNVPAGSYTLTPSKSGFSFSPTSLRVTVSGDLSAQNFTATATPPATGVTLAMVPASPSLAVGGTVMVTLEVRSDTQPIDGAAFFLDFDPSVLEVVTVQPNPVLPLELIWRINATPGQLDLVRSALNQPFPQGTFHFATVTFRARQAAPAGTSIQFSRTADRQTDVTANGVSVLGPLVPATLTVRDGMAVNVQVHLEGAPGSPDPRLSLPLAVTLRPAGSTTPVYQATPTLDQAGRFQIAGLAPGAYTLSVKHPQTLRAEVTQELSGDTATIAIGPLPSGDANNDNQVSLLDFSVLATTFGRSSGSAGYDGRADFNGDGVINLLDFSLLAKHFGKAGAEASPPVEARAGQSVIRAEQVVPNLTAGAIVTLNVAVHAPATGLDGAAATLAFDPNVLEVLAVTGDATLERSLQQVVDPIAGRIILARGTLASQLPTGQVQLAQIQLRARTDAAATSITLVDDGEHGQSVVTARGHVVPLAATEWRLTLSPVKHTVYLPVAIRAATTR</sequence>
<dbReference type="SUPFAM" id="SSF49452">
    <property type="entry name" value="Starch-binding domain-like"/>
    <property type="match status" value="4"/>
</dbReference>
<dbReference type="Gene3D" id="1.10.1330.10">
    <property type="entry name" value="Dockerin domain"/>
    <property type="match status" value="1"/>
</dbReference>